<dbReference type="EMBL" id="JBHTLX010000018">
    <property type="protein sequence ID" value="MFD1248857.1"/>
    <property type="molecule type" value="Genomic_DNA"/>
</dbReference>
<proteinExistence type="predicted"/>
<evidence type="ECO:0000259" key="3">
    <source>
        <dbReference type="PROSITE" id="PS50977"/>
    </source>
</evidence>
<name>A0ABW3W1Y8_9ACTN</name>
<sequence length="229" mass="24201">MSGVKGDGRTTRWEQHRVERRAEFVQAAVRAIDTLGPDVSIADIAAEAGVSKPVLYRYFADKGELHTAVGTWGADLVLERVVAAVLAPASARDRVTAGVTAYLDTLAEHPQAFLLLSGHHAGGDDPLAHGKNVIAAKLARLLGDALRRLGGDAGAAEPWAHAVVGLGASVGQWWLERRTLSRAAVATYLGDFIWHALSGTLAEQGVTLAELDLPADVAPLRARGPKEKS</sequence>
<dbReference type="PANTHER" id="PTHR30055">
    <property type="entry name" value="HTH-TYPE TRANSCRIPTIONAL REGULATOR RUTR"/>
    <property type="match status" value="1"/>
</dbReference>
<dbReference type="PANTHER" id="PTHR30055:SF226">
    <property type="entry name" value="HTH-TYPE TRANSCRIPTIONAL REGULATOR PKSA"/>
    <property type="match status" value="1"/>
</dbReference>
<reference evidence="5" key="1">
    <citation type="journal article" date="2019" name="Int. J. Syst. Evol. Microbiol.">
        <title>The Global Catalogue of Microorganisms (GCM) 10K type strain sequencing project: providing services to taxonomists for standard genome sequencing and annotation.</title>
        <authorList>
            <consortium name="The Broad Institute Genomics Platform"/>
            <consortium name="The Broad Institute Genome Sequencing Center for Infectious Disease"/>
            <person name="Wu L."/>
            <person name="Ma J."/>
        </authorList>
    </citation>
    <scope>NUCLEOTIDE SEQUENCE [LARGE SCALE GENOMIC DNA]</scope>
    <source>
        <strain evidence="5">CCUG 52478</strain>
    </source>
</reference>
<dbReference type="Pfam" id="PF00440">
    <property type="entry name" value="TetR_N"/>
    <property type="match status" value="1"/>
</dbReference>
<organism evidence="4 5">
    <name type="scientific">Nocardioides ginsengisoli</name>
    <dbReference type="NCBI Taxonomy" id="363868"/>
    <lineage>
        <taxon>Bacteria</taxon>
        <taxon>Bacillati</taxon>
        <taxon>Actinomycetota</taxon>
        <taxon>Actinomycetes</taxon>
        <taxon>Propionibacteriales</taxon>
        <taxon>Nocardioidaceae</taxon>
        <taxon>Nocardioides</taxon>
    </lineage>
</organism>
<accession>A0ABW3W1Y8</accession>
<dbReference type="InterPro" id="IPR001647">
    <property type="entry name" value="HTH_TetR"/>
</dbReference>
<dbReference type="SUPFAM" id="SSF48498">
    <property type="entry name" value="Tetracyclin repressor-like, C-terminal domain"/>
    <property type="match status" value="1"/>
</dbReference>
<comment type="caution">
    <text evidence="4">The sequence shown here is derived from an EMBL/GenBank/DDBJ whole genome shotgun (WGS) entry which is preliminary data.</text>
</comment>
<dbReference type="SUPFAM" id="SSF46689">
    <property type="entry name" value="Homeodomain-like"/>
    <property type="match status" value="1"/>
</dbReference>
<dbReference type="InterPro" id="IPR009057">
    <property type="entry name" value="Homeodomain-like_sf"/>
</dbReference>
<dbReference type="InterPro" id="IPR045823">
    <property type="entry name" value="TetR_C_32"/>
</dbReference>
<gene>
    <name evidence="4" type="ORF">ACFQ3F_13745</name>
</gene>
<dbReference type="Pfam" id="PF19344">
    <property type="entry name" value="TetR_C_32"/>
    <property type="match status" value="1"/>
</dbReference>
<dbReference type="Gene3D" id="1.10.357.10">
    <property type="entry name" value="Tetracycline Repressor, domain 2"/>
    <property type="match status" value="1"/>
</dbReference>
<evidence type="ECO:0000256" key="2">
    <source>
        <dbReference type="PROSITE-ProRule" id="PRU00335"/>
    </source>
</evidence>
<dbReference type="PROSITE" id="PS50977">
    <property type="entry name" value="HTH_TETR_2"/>
    <property type="match status" value="1"/>
</dbReference>
<feature type="domain" description="HTH tetR-type" evidence="3">
    <location>
        <begin position="18"/>
        <end position="77"/>
    </location>
</feature>
<dbReference type="InterPro" id="IPR050109">
    <property type="entry name" value="HTH-type_TetR-like_transc_reg"/>
</dbReference>
<dbReference type="PROSITE" id="PS01081">
    <property type="entry name" value="HTH_TETR_1"/>
    <property type="match status" value="1"/>
</dbReference>
<dbReference type="Proteomes" id="UP001597229">
    <property type="component" value="Unassembled WGS sequence"/>
</dbReference>
<evidence type="ECO:0000313" key="5">
    <source>
        <dbReference type="Proteomes" id="UP001597229"/>
    </source>
</evidence>
<feature type="DNA-binding region" description="H-T-H motif" evidence="2">
    <location>
        <begin position="40"/>
        <end position="59"/>
    </location>
</feature>
<dbReference type="InterPro" id="IPR023772">
    <property type="entry name" value="DNA-bd_HTH_TetR-type_CS"/>
</dbReference>
<evidence type="ECO:0000256" key="1">
    <source>
        <dbReference type="ARBA" id="ARBA00023125"/>
    </source>
</evidence>
<keyword evidence="5" id="KW-1185">Reference proteome</keyword>
<dbReference type="InterPro" id="IPR036271">
    <property type="entry name" value="Tet_transcr_reg_TetR-rel_C_sf"/>
</dbReference>
<evidence type="ECO:0000313" key="4">
    <source>
        <dbReference type="EMBL" id="MFD1248857.1"/>
    </source>
</evidence>
<dbReference type="RefSeq" id="WP_367918901.1">
    <property type="nucleotide sequence ID" value="NZ_BAABAC010000017.1"/>
</dbReference>
<keyword evidence="1 2" id="KW-0238">DNA-binding</keyword>
<protein>
    <submittedName>
        <fullName evidence="4">TetR/AcrR family transcriptional regulator</fullName>
    </submittedName>
</protein>